<organism evidence="3">
    <name type="scientific">Haemonchus placei</name>
    <name type="common">Barber's pole worm</name>
    <dbReference type="NCBI Taxonomy" id="6290"/>
    <lineage>
        <taxon>Eukaryota</taxon>
        <taxon>Metazoa</taxon>
        <taxon>Ecdysozoa</taxon>
        <taxon>Nematoda</taxon>
        <taxon>Chromadorea</taxon>
        <taxon>Rhabditida</taxon>
        <taxon>Rhabditina</taxon>
        <taxon>Rhabditomorpha</taxon>
        <taxon>Strongyloidea</taxon>
        <taxon>Trichostrongylidae</taxon>
        <taxon>Haemonchus</taxon>
    </lineage>
</organism>
<name>A0A0N4WH46_HAEPC</name>
<accession>A0A0N4WH46</accession>
<dbReference type="OMA" id="PVCMQDA"/>
<dbReference type="PANTHER" id="PTHR31895">
    <property type="entry name" value="PROTEIN CBG03177-RELATED"/>
    <property type="match status" value="1"/>
</dbReference>
<gene>
    <name evidence="1" type="ORF">HPLM_LOCUS10179</name>
</gene>
<evidence type="ECO:0000313" key="3">
    <source>
        <dbReference type="WBParaSite" id="HPLM_0001018701-mRNA-1"/>
    </source>
</evidence>
<evidence type="ECO:0000313" key="2">
    <source>
        <dbReference type="Proteomes" id="UP000268014"/>
    </source>
</evidence>
<dbReference type="WBParaSite" id="HPLM_0001018701-mRNA-1">
    <property type="protein sequence ID" value="HPLM_0001018701-mRNA-1"/>
    <property type="gene ID" value="HPLM_0001018701"/>
</dbReference>
<sequence length="559" mass="61200">MAFFKSSSSRQFIWMSSELANSTSVSSTLLSRSKRQCCAACTTDSCSCGGCPAQLLLPKQPQVVCPERCQPMCTNACVMETVTCPSRCQPLCTSTCIMALPSVPAPVVQCTPQCMPYCEPSCVNSPMIAQPMCESRCMPSCSPQCVQTYQVQQTCVQECMPTCQPTCIRAMEVRQITTTTCVEACRPLCQPSCIQAVTCSTCMNDCPAMCGQPVCVNACMPRCLPTCIQAMQVQTRPVPMVPCSPGCAPPSCSPLCMQQSCPQQCMPSCTPSCIQQFATQLSPTKTCATECMPSCEASCLAQVTCAPTCMPACAPSCVALHQPALPPPPPAPPVAPAPPPAPVASLQCSAACMPSCLPSCTQQTAQIAVPCGNPCYCQPGYVQCAETMCCLKYRNLASKFRKLKNSDKKEEIFNDNECNNNTTTIWRKLKCNTCVQDCIRKENMIYEDGPQDRGLIRSVHLCCARLVTYSQISAKLIFDFNDDPIVEHAFGVLEYRALADADDLYEPVWILSQIVRERFVNISDLKCGYLYQFRLTLVTTRIIDRRTSLWISNRNLCRY</sequence>
<evidence type="ECO:0000313" key="1">
    <source>
        <dbReference type="EMBL" id="VDO39418.1"/>
    </source>
</evidence>
<dbReference type="PANTHER" id="PTHR31895:SF21">
    <property type="entry name" value="PRION-LIKE-(Q_N-RICH)-DOMAIN-BEARING PROTEIN"/>
    <property type="match status" value="1"/>
</dbReference>
<reference evidence="3" key="1">
    <citation type="submission" date="2017-02" db="UniProtKB">
        <authorList>
            <consortium name="WormBaseParasite"/>
        </authorList>
    </citation>
    <scope>IDENTIFICATION</scope>
</reference>
<dbReference type="OrthoDB" id="5791880at2759"/>
<protein>
    <submittedName>
        <fullName evidence="3">DB domain-containing protein</fullName>
    </submittedName>
</protein>
<keyword evidence="2" id="KW-1185">Reference proteome</keyword>
<dbReference type="Proteomes" id="UP000268014">
    <property type="component" value="Unassembled WGS sequence"/>
</dbReference>
<dbReference type="EMBL" id="UZAF01017231">
    <property type="protein sequence ID" value="VDO39418.1"/>
    <property type="molecule type" value="Genomic_DNA"/>
</dbReference>
<dbReference type="AlphaFoldDB" id="A0A0N4WH46"/>
<proteinExistence type="predicted"/>
<reference evidence="1 2" key="2">
    <citation type="submission" date="2018-11" db="EMBL/GenBank/DDBJ databases">
        <authorList>
            <consortium name="Pathogen Informatics"/>
        </authorList>
    </citation>
    <scope>NUCLEOTIDE SEQUENCE [LARGE SCALE GENOMIC DNA]</scope>
    <source>
        <strain evidence="1 2">MHpl1</strain>
    </source>
</reference>